<evidence type="ECO:0000313" key="11">
    <source>
        <dbReference type="Proteomes" id="UP001597286"/>
    </source>
</evidence>
<dbReference type="Pfam" id="PF05977">
    <property type="entry name" value="MFS_3"/>
    <property type="match status" value="1"/>
</dbReference>
<evidence type="ECO:0000256" key="8">
    <source>
        <dbReference type="SAM" id="Phobius"/>
    </source>
</evidence>
<dbReference type="InterPro" id="IPR020846">
    <property type="entry name" value="MFS_dom"/>
</dbReference>
<dbReference type="CDD" id="cd06173">
    <property type="entry name" value="MFS_MefA_like"/>
    <property type="match status" value="1"/>
</dbReference>
<feature type="transmembrane region" description="Helical" evidence="8">
    <location>
        <begin position="350"/>
        <end position="372"/>
    </location>
</feature>
<evidence type="ECO:0000256" key="4">
    <source>
        <dbReference type="ARBA" id="ARBA00022692"/>
    </source>
</evidence>
<proteinExistence type="predicted"/>
<keyword evidence="3" id="KW-1003">Cell membrane</keyword>
<evidence type="ECO:0000256" key="6">
    <source>
        <dbReference type="ARBA" id="ARBA00023136"/>
    </source>
</evidence>
<evidence type="ECO:0000256" key="3">
    <source>
        <dbReference type="ARBA" id="ARBA00022475"/>
    </source>
</evidence>
<evidence type="ECO:0000313" key="10">
    <source>
        <dbReference type="EMBL" id="MFD1814730.1"/>
    </source>
</evidence>
<feature type="transmembrane region" description="Helical" evidence="8">
    <location>
        <begin position="228"/>
        <end position="249"/>
    </location>
</feature>
<keyword evidence="5 8" id="KW-1133">Transmembrane helix</keyword>
<dbReference type="InterPro" id="IPR010290">
    <property type="entry name" value="TM_effector"/>
</dbReference>
<feature type="transmembrane region" description="Helical" evidence="8">
    <location>
        <begin position="261"/>
        <end position="283"/>
    </location>
</feature>
<keyword evidence="2" id="KW-0813">Transport</keyword>
<dbReference type="Proteomes" id="UP001597286">
    <property type="component" value="Unassembled WGS sequence"/>
</dbReference>
<dbReference type="SUPFAM" id="SSF103473">
    <property type="entry name" value="MFS general substrate transporter"/>
    <property type="match status" value="1"/>
</dbReference>
<comment type="caution">
    <text evidence="10">The sequence shown here is derived from an EMBL/GenBank/DDBJ whole genome shotgun (WGS) entry which is preliminary data.</text>
</comment>
<evidence type="ECO:0000256" key="2">
    <source>
        <dbReference type="ARBA" id="ARBA00022448"/>
    </source>
</evidence>
<protein>
    <submittedName>
        <fullName evidence="10">MFS transporter</fullName>
    </submittedName>
</protein>
<dbReference type="PANTHER" id="PTHR23513">
    <property type="entry name" value="INTEGRAL MEMBRANE EFFLUX PROTEIN-RELATED"/>
    <property type="match status" value="1"/>
</dbReference>
<evidence type="ECO:0000256" key="1">
    <source>
        <dbReference type="ARBA" id="ARBA00004651"/>
    </source>
</evidence>
<dbReference type="InterPro" id="IPR036259">
    <property type="entry name" value="MFS_trans_sf"/>
</dbReference>
<feature type="transmembrane region" description="Helical" evidence="8">
    <location>
        <begin position="165"/>
        <end position="195"/>
    </location>
</feature>
<feature type="domain" description="Major facilitator superfamily (MFS) profile" evidence="9">
    <location>
        <begin position="11"/>
        <end position="404"/>
    </location>
</feature>
<evidence type="ECO:0000259" key="9">
    <source>
        <dbReference type="PROSITE" id="PS50850"/>
    </source>
</evidence>
<sequence>MTALATARRDTFAALTVPNFRRYFAGQAVSMAGTWMQAVAQSWLVLELTGSATALGYVVALQTLPVLVLGPYGGVVADRIDKRRLMIGLQSMMGLLALVLGLLTVTGAVELWHVYVLAFLLGLNNCFENPARQAFVLEMVGPDVLRNAVSLNSVLVNAARAVGPAIAGIVIAAGGLGVCFLLNAASFVAVVLSLIRLDVDALRPSPPAARAPGQLREGLRYVAGEPTLFVPLLMMALVGCLAYEFQVVLPVLAQDSFGGDASVYGFMTAAMGVGAVVGGLFVAARGRTGLPALIGTSLVFGVVIAAAALAPTLWLELFALLLVGAGSVAFLSIGNSTLQLEAEPHMRGRVMALWSVAFLGSTPIGGPIAGAVSQHLGARVGLLMGAVTCVVAGLLGLLVVRRQRARDSGVGSGAQDDEVVGGQPRPVS</sequence>
<dbReference type="EMBL" id="JBHUFB010000020">
    <property type="protein sequence ID" value="MFD1814730.1"/>
    <property type="molecule type" value="Genomic_DNA"/>
</dbReference>
<feature type="transmembrane region" description="Helical" evidence="8">
    <location>
        <begin position="378"/>
        <end position="400"/>
    </location>
</feature>
<keyword evidence="4 8" id="KW-0812">Transmembrane</keyword>
<feature type="transmembrane region" description="Helical" evidence="8">
    <location>
        <begin position="290"/>
        <end position="311"/>
    </location>
</feature>
<feature type="region of interest" description="Disordered" evidence="7">
    <location>
        <begin position="408"/>
        <end position="428"/>
    </location>
</feature>
<reference evidence="11" key="1">
    <citation type="journal article" date="2019" name="Int. J. Syst. Evol. Microbiol.">
        <title>The Global Catalogue of Microorganisms (GCM) 10K type strain sequencing project: providing services to taxonomists for standard genome sequencing and annotation.</title>
        <authorList>
            <consortium name="The Broad Institute Genomics Platform"/>
            <consortium name="The Broad Institute Genome Sequencing Center for Infectious Disease"/>
            <person name="Wu L."/>
            <person name="Ma J."/>
        </authorList>
    </citation>
    <scope>NUCLEOTIDE SEQUENCE [LARGE SCALE GENOMIC DNA]</scope>
    <source>
        <strain evidence="11">DT72</strain>
    </source>
</reference>
<dbReference type="RefSeq" id="WP_378487223.1">
    <property type="nucleotide sequence ID" value="NZ_JBHUFB010000020.1"/>
</dbReference>
<name>A0ABW4P8C4_9NOCA</name>
<evidence type="ECO:0000256" key="5">
    <source>
        <dbReference type="ARBA" id="ARBA00022989"/>
    </source>
</evidence>
<dbReference type="PANTHER" id="PTHR23513:SF11">
    <property type="entry name" value="STAPHYLOFERRIN A TRANSPORTER"/>
    <property type="match status" value="1"/>
</dbReference>
<dbReference type="PROSITE" id="PS50850">
    <property type="entry name" value="MFS"/>
    <property type="match status" value="1"/>
</dbReference>
<accession>A0ABW4P8C4</accession>
<feature type="transmembrane region" description="Helical" evidence="8">
    <location>
        <begin position="317"/>
        <end position="338"/>
    </location>
</feature>
<keyword evidence="11" id="KW-1185">Reference proteome</keyword>
<dbReference type="Gene3D" id="1.20.1250.20">
    <property type="entry name" value="MFS general substrate transporter like domains"/>
    <property type="match status" value="1"/>
</dbReference>
<comment type="subcellular location">
    <subcellularLocation>
        <location evidence="1">Cell membrane</location>
        <topology evidence="1">Multi-pass membrane protein</topology>
    </subcellularLocation>
</comment>
<feature type="transmembrane region" description="Helical" evidence="8">
    <location>
        <begin position="95"/>
        <end position="115"/>
    </location>
</feature>
<evidence type="ECO:0000256" key="7">
    <source>
        <dbReference type="SAM" id="MobiDB-lite"/>
    </source>
</evidence>
<organism evidence="10 11">
    <name type="scientific">Rhodococcus gannanensis</name>
    <dbReference type="NCBI Taxonomy" id="1960308"/>
    <lineage>
        <taxon>Bacteria</taxon>
        <taxon>Bacillati</taxon>
        <taxon>Actinomycetota</taxon>
        <taxon>Actinomycetes</taxon>
        <taxon>Mycobacteriales</taxon>
        <taxon>Nocardiaceae</taxon>
        <taxon>Rhodococcus</taxon>
    </lineage>
</organism>
<feature type="transmembrane region" description="Helical" evidence="8">
    <location>
        <begin position="54"/>
        <end position="75"/>
    </location>
</feature>
<gene>
    <name evidence="10" type="ORF">ACFSJG_21135</name>
</gene>
<keyword evidence="6 8" id="KW-0472">Membrane</keyword>